<evidence type="ECO:0000313" key="1">
    <source>
        <dbReference type="EMBL" id="MBL1075393.1"/>
    </source>
</evidence>
<protein>
    <submittedName>
        <fullName evidence="1">Uncharacterized protein</fullName>
    </submittedName>
</protein>
<dbReference type="Proteomes" id="UP000602198">
    <property type="component" value="Unassembled WGS sequence"/>
</dbReference>
<gene>
    <name evidence="1" type="ORF">JK358_13410</name>
</gene>
<reference evidence="1 2" key="1">
    <citation type="submission" date="2021-01" db="EMBL/GenBank/DDBJ databases">
        <title>WGS of actinomycetes isolated from Thailand.</title>
        <authorList>
            <person name="Thawai C."/>
        </authorList>
    </citation>
    <scope>NUCLEOTIDE SEQUENCE [LARGE SCALE GENOMIC DNA]</scope>
    <source>
        <strain evidence="1 2">LPG 2</strain>
    </source>
</reference>
<sequence length="73" mass="8391">MFDDPDLAEDPELAQARVFLSELERHIAGLTRRLHTALTSEARQSIDSELSTLRRYVDRIQRRFPGITPARAN</sequence>
<accession>A0ABS1M3Z9</accession>
<dbReference type="EMBL" id="JAERRJ010000005">
    <property type="protein sequence ID" value="MBL1075393.1"/>
    <property type="molecule type" value="Genomic_DNA"/>
</dbReference>
<keyword evidence="2" id="KW-1185">Reference proteome</keyword>
<evidence type="ECO:0000313" key="2">
    <source>
        <dbReference type="Proteomes" id="UP000602198"/>
    </source>
</evidence>
<organism evidence="1 2">
    <name type="scientific">Nocardia acididurans</name>
    <dbReference type="NCBI Taxonomy" id="2802282"/>
    <lineage>
        <taxon>Bacteria</taxon>
        <taxon>Bacillati</taxon>
        <taxon>Actinomycetota</taxon>
        <taxon>Actinomycetes</taxon>
        <taxon>Mycobacteriales</taxon>
        <taxon>Nocardiaceae</taxon>
        <taxon>Nocardia</taxon>
    </lineage>
</organism>
<proteinExistence type="predicted"/>
<name>A0ABS1M3Z9_9NOCA</name>
<comment type="caution">
    <text evidence="1">The sequence shown here is derived from an EMBL/GenBank/DDBJ whole genome shotgun (WGS) entry which is preliminary data.</text>
</comment>
<dbReference type="RefSeq" id="WP_201947416.1">
    <property type="nucleotide sequence ID" value="NZ_JAERRJ010000005.1"/>
</dbReference>